<organism evidence="1 2">
    <name type="scientific">Faecalibacterium langellae</name>
    <dbReference type="NCBI Taxonomy" id="3435293"/>
    <lineage>
        <taxon>Bacteria</taxon>
        <taxon>Bacillati</taxon>
        <taxon>Bacillota</taxon>
        <taxon>Clostridia</taxon>
        <taxon>Eubacteriales</taxon>
        <taxon>Oscillospiraceae</taxon>
        <taxon>Faecalibacterium</taxon>
    </lineage>
</organism>
<dbReference type="Proteomes" id="UP000220959">
    <property type="component" value="Unassembled WGS sequence"/>
</dbReference>
<accession>A0ACC9D0N0</accession>
<keyword evidence="2" id="KW-1185">Reference proteome</keyword>
<reference evidence="1 2" key="1">
    <citation type="journal article" date="2017" name="Front. Microbiol.">
        <title>New Insights into the Diversity of the Genus Faecalibacterium.</title>
        <authorList>
            <person name="Benevides L."/>
            <person name="Burman S."/>
            <person name="Martin R."/>
            <person name="Robert V."/>
            <person name="Thomas M."/>
            <person name="Miquel S."/>
            <person name="Chain F."/>
            <person name="Sokol H."/>
            <person name="Bermudez-Humaran L.G."/>
            <person name="Morrison M."/>
            <person name="Langella P."/>
            <person name="Azevedo V.A."/>
            <person name="Chatel J.M."/>
            <person name="Soares S."/>
        </authorList>
    </citation>
    <scope>NUCLEOTIDE SEQUENCE [LARGE SCALE GENOMIC DNA]</scope>
    <source>
        <strain evidence="2">CNCM I-4541</strain>
    </source>
</reference>
<proteinExistence type="predicted"/>
<comment type="caution">
    <text evidence="1">The sequence shown here is derived from an EMBL/GenBank/DDBJ whole genome shotgun (WGS) entry which is preliminary data.</text>
</comment>
<name>A0ACC9D0N0_9FIRM</name>
<dbReference type="EMBL" id="NMTR01000012">
    <property type="protein sequence ID" value="PDX61750.1"/>
    <property type="molecule type" value="Genomic_DNA"/>
</dbReference>
<protein>
    <submittedName>
        <fullName evidence="1">Uncharacterized protein</fullName>
    </submittedName>
</protein>
<evidence type="ECO:0000313" key="2">
    <source>
        <dbReference type="Proteomes" id="UP000220959"/>
    </source>
</evidence>
<sequence length="115" mass="12109">MNTNLNLPAGYTVLSEEEMTYTEGGSAILTGLVAVTSTIGFGVLGSSYIWGIQQGRAWLAQPDNKQGNFFTVLGRAFDDIGADMKQSASNALRDGVSVATLVALAPLSAILLLRK</sequence>
<gene>
    <name evidence="1" type="ORF">CGS49_04720</name>
</gene>
<evidence type="ECO:0000313" key="1">
    <source>
        <dbReference type="EMBL" id="PDX61750.1"/>
    </source>
</evidence>